<evidence type="ECO:0008006" key="4">
    <source>
        <dbReference type="Google" id="ProtNLM"/>
    </source>
</evidence>
<dbReference type="Pfam" id="PF15018">
    <property type="entry name" value="InaF-motif"/>
    <property type="match status" value="1"/>
</dbReference>
<reference evidence="3" key="3">
    <citation type="journal article" date="2014" name="Nature">
        <title>Elephant shark genome provides unique insights into gnathostome evolution.</title>
        <authorList>
            <consortium name="International Elephant Shark Genome Sequencing Consortium"/>
            <person name="Venkatesh B."/>
            <person name="Lee A.P."/>
            <person name="Ravi V."/>
            <person name="Maurya A.K."/>
            <person name="Lian M.M."/>
            <person name="Swann J.B."/>
            <person name="Ohta Y."/>
            <person name="Flajnik M.F."/>
            <person name="Sutoh Y."/>
            <person name="Kasahara M."/>
            <person name="Hoon S."/>
            <person name="Gangu V."/>
            <person name="Roy S.W."/>
            <person name="Irimia M."/>
            <person name="Korzh V."/>
            <person name="Kondrychyn I."/>
            <person name="Lim Z.W."/>
            <person name="Tay B.H."/>
            <person name="Tohari S."/>
            <person name="Kong K.W."/>
            <person name="Ho S."/>
            <person name="Lorente-Galdos B."/>
            <person name="Quilez J."/>
            <person name="Marques-Bonet T."/>
            <person name="Raney B.J."/>
            <person name="Ingham P.W."/>
            <person name="Tay A."/>
            <person name="Hillier L.W."/>
            <person name="Minx P."/>
            <person name="Boehm T."/>
            <person name="Wilson R.K."/>
            <person name="Brenner S."/>
            <person name="Warren W.C."/>
        </authorList>
    </citation>
    <scope>NUCLEOTIDE SEQUENCE [LARGE SCALE GENOMIC DNA]</scope>
</reference>
<evidence type="ECO:0000313" key="2">
    <source>
        <dbReference type="Ensembl" id="ENSCMIP00000043885.1"/>
    </source>
</evidence>
<reference evidence="2" key="4">
    <citation type="submission" date="2025-08" db="UniProtKB">
        <authorList>
            <consortium name="Ensembl"/>
        </authorList>
    </citation>
    <scope>IDENTIFICATION</scope>
</reference>
<dbReference type="Proteomes" id="UP000314986">
    <property type="component" value="Unassembled WGS sequence"/>
</dbReference>
<keyword evidence="3" id="KW-1185">Reference proteome</keyword>
<reference evidence="2" key="5">
    <citation type="submission" date="2025-09" db="UniProtKB">
        <authorList>
            <consortium name="Ensembl"/>
        </authorList>
    </citation>
    <scope>IDENTIFICATION</scope>
</reference>
<dbReference type="GeneTree" id="ENSGT00390000005766"/>
<sequence length="142" mass="15081">MRDKDFIPGADKGKPATFTGDKKAKMAAKTNKKWVRLATVLAYVLSVSLAAVILAVYYSLIWKPVRSSAESGAGAGGRGEAGAGRLIASSGRLKALHRITLQSGRDSCTLWGVFSPRAGDLRRNIVRGLGGIRRSAVCTVLH</sequence>
<proteinExistence type="predicted"/>
<protein>
    <recommendedName>
        <fullName evidence="4">InaF motif containing 2</fullName>
    </recommendedName>
</protein>
<keyword evidence="1" id="KW-0812">Transmembrane</keyword>
<evidence type="ECO:0000256" key="1">
    <source>
        <dbReference type="SAM" id="Phobius"/>
    </source>
</evidence>
<dbReference type="Ensembl" id="ENSCMIT00000044513.1">
    <property type="protein sequence ID" value="ENSCMIP00000043885.1"/>
    <property type="gene ID" value="ENSCMIG00000018178.1"/>
</dbReference>
<dbReference type="InParanoid" id="A0A4W3KDL8"/>
<dbReference type="PANTHER" id="PTHR34929:SF1">
    <property type="entry name" value="INAF MOTIF CONTAINING 2"/>
    <property type="match status" value="1"/>
</dbReference>
<evidence type="ECO:0000313" key="3">
    <source>
        <dbReference type="Proteomes" id="UP000314986"/>
    </source>
</evidence>
<dbReference type="AlphaFoldDB" id="A0A4W3KDL8"/>
<organism evidence="2 3">
    <name type="scientific">Callorhinchus milii</name>
    <name type="common">Ghost shark</name>
    <dbReference type="NCBI Taxonomy" id="7868"/>
    <lineage>
        <taxon>Eukaryota</taxon>
        <taxon>Metazoa</taxon>
        <taxon>Chordata</taxon>
        <taxon>Craniata</taxon>
        <taxon>Vertebrata</taxon>
        <taxon>Chondrichthyes</taxon>
        <taxon>Holocephali</taxon>
        <taxon>Chimaeriformes</taxon>
        <taxon>Callorhinchidae</taxon>
        <taxon>Callorhinchus</taxon>
    </lineage>
</organism>
<dbReference type="PANTHER" id="PTHR34929">
    <property type="entry name" value="ZGC:153157"/>
    <property type="match status" value="1"/>
</dbReference>
<dbReference type="InterPro" id="IPR029162">
    <property type="entry name" value="InaF-motif"/>
</dbReference>
<keyword evidence="1" id="KW-0472">Membrane</keyword>
<reference evidence="3" key="2">
    <citation type="journal article" date="2007" name="PLoS Biol.">
        <title>Survey sequencing and comparative analysis of the elephant shark (Callorhinchus milii) genome.</title>
        <authorList>
            <person name="Venkatesh B."/>
            <person name="Kirkness E.F."/>
            <person name="Loh Y.H."/>
            <person name="Halpern A.L."/>
            <person name="Lee A.P."/>
            <person name="Johnson J."/>
            <person name="Dandona N."/>
            <person name="Viswanathan L.D."/>
            <person name="Tay A."/>
            <person name="Venter J.C."/>
            <person name="Strausberg R.L."/>
            <person name="Brenner S."/>
        </authorList>
    </citation>
    <scope>NUCLEOTIDE SEQUENCE [LARGE SCALE GENOMIC DNA]</scope>
</reference>
<reference evidence="3" key="1">
    <citation type="journal article" date="2006" name="Science">
        <title>Ancient noncoding elements conserved in the human genome.</title>
        <authorList>
            <person name="Venkatesh B."/>
            <person name="Kirkness E.F."/>
            <person name="Loh Y.H."/>
            <person name="Halpern A.L."/>
            <person name="Lee A.P."/>
            <person name="Johnson J."/>
            <person name="Dandona N."/>
            <person name="Viswanathan L.D."/>
            <person name="Tay A."/>
            <person name="Venter J.C."/>
            <person name="Strausberg R.L."/>
            <person name="Brenner S."/>
        </authorList>
    </citation>
    <scope>NUCLEOTIDE SEQUENCE [LARGE SCALE GENOMIC DNA]</scope>
</reference>
<name>A0A4W3KDL8_CALMI</name>
<accession>A0A4W3KDL8</accession>
<keyword evidence="1" id="KW-1133">Transmembrane helix</keyword>
<feature type="transmembrane region" description="Helical" evidence="1">
    <location>
        <begin position="34"/>
        <end position="58"/>
    </location>
</feature>